<dbReference type="Gene3D" id="3.40.50.800">
    <property type="entry name" value="Anticodon-binding domain"/>
    <property type="match status" value="1"/>
</dbReference>
<evidence type="ECO:0000259" key="10">
    <source>
        <dbReference type="PROSITE" id="PS50862"/>
    </source>
</evidence>
<dbReference type="Pfam" id="PF03129">
    <property type="entry name" value="HGTP_anticodon"/>
    <property type="match status" value="1"/>
</dbReference>
<feature type="binding site" evidence="9">
    <location>
        <begin position="102"/>
        <end position="104"/>
    </location>
    <ligand>
        <name>L-histidine</name>
        <dbReference type="ChEBI" id="CHEBI:57595"/>
    </ligand>
</feature>
<feature type="binding site" evidence="9">
    <location>
        <position position="149"/>
    </location>
    <ligand>
        <name>L-histidine</name>
        <dbReference type="ChEBI" id="CHEBI:57595"/>
    </ligand>
</feature>
<dbReference type="InterPro" id="IPR033656">
    <property type="entry name" value="HisRS_anticodon"/>
</dbReference>
<keyword evidence="4 8" id="KW-0067">ATP-binding</keyword>
<keyword evidence="8" id="KW-0963">Cytoplasm</keyword>
<feature type="binding site" evidence="9">
    <location>
        <position position="307"/>
    </location>
    <ligand>
        <name>L-histidine</name>
        <dbReference type="ChEBI" id="CHEBI:57595"/>
    </ligand>
</feature>
<evidence type="ECO:0000313" key="11">
    <source>
        <dbReference type="EMBL" id="PIS06341.1"/>
    </source>
</evidence>
<evidence type="ECO:0000313" key="12">
    <source>
        <dbReference type="Proteomes" id="UP000229056"/>
    </source>
</evidence>
<dbReference type="PIRSF" id="PIRSF001549">
    <property type="entry name" value="His-tRNA_synth"/>
    <property type="match status" value="1"/>
</dbReference>
<accession>A0A2H0W6X2</accession>
<comment type="caution">
    <text evidence="11">The sequence shown here is derived from an EMBL/GenBank/DDBJ whole genome shotgun (WGS) entry which is preliminary data.</text>
</comment>
<evidence type="ECO:0000256" key="6">
    <source>
        <dbReference type="ARBA" id="ARBA00023146"/>
    </source>
</evidence>
<dbReference type="SUPFAM" id="SSF52954">
    <property type="entry name" value="Class II aaRS ABD-related"/>
    <property type="match status" value="1"/>
</dbReference>
<comment type="subunit">
    <text evidence="8">Homodimer.</text>
</comment>
<evidence type="ECO:0000256" key="8">
    <source>
        <dbReference type="HAMAP-Rule" id="MF_00127"/>
    </source>
</evidence>
<feature type="binding site" evidence="9">
    <location>
        <position position="131"/>
    </location>
    <ligand>
        <name>L-histidine</name>
        <dbReference type="ChEBI" id="CHEBI:57595"/>
    </ligand>
</feature>
<dbReference type="InterPro" id="IPR015807">
    <property type="entry name" value="His-tRNA-ligase"/>
</dbReference>
<dbReference type="GO" id="GO:0005737">
    <property type="term" value="C:cytoplasm"/>
    <property type="evidence" value="ECO:0007669"/>
    <property type="project" value="UniProtKB-SubCell"/>
</dbReference>
<dbReference type="GO" id="GO:0006427">
    <property type="term" value="P:histidyl-tRNA aminoacylation"/>
    <property type="evidence" value="ECO:0007669"/>
    <property type="project" value="UniProtKB-UniRule"/>
</dbReference>
<feature type="binding site" evidence="9">
    <location>
        <position position="145"/>
    </location>
    <ligand>
        <name>L-histidine</name>
        <dbReference type="ChEBI" id="CHEBI:57595"/>
    </ligand>
</feature>
<keyword evidence="5 8" id="KW-0648">Protein biosynthesis</keyword>
<dbReference type="EC" id="6.1.1.21" evidence="8"/>
<evidence type="ECO:0000256" key="4">
    <source>
        <dbReference type="ARBA" id="ARBA00022840"/>
    </source>
</evidence>
<dbReference type="PANTHER" id="PTHR11476:SF7">
    <property type="entry name" value="HISTIDINE--TRNA LIGASE"/>
    <property type="match status" value="1"/>
</dbReference>
<dbReference type="PANTHER" id="PTHR11476">
    <property type="entry name" value="HISTIDYL-TRNA SYNTHETASE"/>
    <property type="match status" value="1"/>
</dbReference>
<keyword evidence="6 8" id="KW-0030">Aminoacyl-tRNA synthetase</keyword>
<dbReference type="InterPro" id="IPR006195">
    <property type="entry name" value="aa-tRNA-synth_II"/>
</dbReference>
<dbReference type="InterPro" id="IPR045864">
    <property type="entry name" value="aa-tRNA-synth_II/BPL/LPL"/>
</dbReference>
<dbReference type="GO" id="GO:0005524">
    <property type="term" value="F:ATP binding"/>
    <property type="evidence" value="ECO:0007669"/>
    <property type="project" value="UniProtKB-UniRule"/>
</dbReference>
<evidence type="ECO:0000256" key="2">
    <source>
        <dbReference type="ARBA" id="ARBA00022598"/>
    </source>
</evidence>
<reference evidence="12" key="1">
    <citation type="submission" date="2017-09" db="EMBL/GenBank/DDBJ databases">
        <title>Depth-based differentiation of microbial function through sediment-hosted aquifers and enrichment of novel symbionts in the deep terrestrial subsurface.</title>
        <authorList>
            <person name="Probst A.J."/>
            <person name="Ladd B."/>
            <person name="Jarett J.K."/>
            <person name="Geller-Mcgrath D.E."/>
            <person name="Sieber C.M.K."/>
            <person name="Emerson J.B."/>
            <person name="Anantharaman K."/>
            <person name="Thomas B.C."/>
            <person name="Malmstrom R."/>
            <person name="Stieglmeier M."/>
            <person name="Klingl A."/>
            <person name="Woyke T."/>
            <person name="Ryan C.M."/>
            <person name="Banfield J.F."/>
        </authorList>
    </citation>
    <scope>NUCLEOTIDE SEQUENCE [LARGE SCALE GENOMIC DNA]</scope>
</reference>
<comment type="subcellular location">
    <subcellularLocation>
        <location evidence="8">Cytoplasm</location>
    </subcellularLocation>
</comment>
<dbReference type="NCBIfam" id="TIGR00442">
    <property type="entry name" value="hisS"/>
    <property type="match status" value="1"/>
</dbReference>
<organism evidence="11 12">
    <name type="scientific">Candidatus Buchananbacteria bacterium CG10_big_fil_rev_8_21_14_0_10_33_19</name>
    <dbReference type="NCBI Taxonomy" id="1974525"/>
    <lineage>
        <taxon>Bacteria</taxon>
        <taxon>Candidatus Buchananiibacteriota</taxon>
    </lineage>
</organism>
<evidence type="ECO:0000256" key="7">
    <source>
        <dbReference type="ARBA" id="ARBA00047639"/>
    </source>
</evidence>
<dbReference type="Gene3D" id="3.30.930.10">
    <property type="entry name" value="Bira Bifunctional Protein, Domain 2"/>
    <property type="match status" value="1"/>
</dbReference>
<dbReference type="InterPro" id="IPR041715">
    <property type="entry name" value="HisRS-like_core"/>
</dbReference>
<dbReference type="InterPro" id="IPR004154">
    <property type="entry name" value="Anticodon-bd"/>
</dbReference>
<protein>
    <recommendedName>
        <fullName evidence="8">Histidine--tRNA ligase</fullName>
        <ecNumber evidence="8">6.1.1.21</ecNumber>
    </recommendedName>
    <alternativeName>
        <fullName evidence="8">Histidyl-tRNA synthetase</fullName>
        <shortName evidence="8">HisRS</shortName>
    </alternativeName>
</protein>
<dbReference type="CDD" id="cd00773">
    <property type="entry name" value="HisRS-like_core"/>
    <property type="match status" value="1"/>
</dbReference>
<evidence type="ECO:0000256" key="5">
    <source>
        <dbReference type="ARBA" id="ARBA00022917"/>
    </source>
</evidence>
<evidence type="ECO:0000256" key="3">
    <source>
        <dbReference type="ARBA" id="ARBA00022741"/>
    </source>
</evidence>
<dbReference type="InterPro" id="IPR036621">
    <property type="entry name" value="Anticodon-bd_dom_sf"/>
</dbReference>
<keyword evidence="3 8" id="KW-0547">Nucleotide-binding</keyword>
<dbReference type="InterPro" id="IPR004516">
    <property type="entry name" value="HisRS/HisZ"/>
</dbReference>
<keyword evidence="2 8" id="KW-0436">Ligase</keyword>
<dbReference type="Pfam" id="PF13393">
    <property type="entry name" value="tRNA-synt_His"/>
    <property type="match status" value="1"/>
</dbReference>
<sequence length="473" mass="53145">MSSEKPTNNNDSIIKPELLGGFRDLLPAEALMTQKVVDTIRKVYESFGFVPLETPGMENRKVLLGNTDNFNKSIFLARIVRGIEDKKIANDSWDQDYTLRFDLTVPLARVIAAYPDLPKPFKRYQIGKVWRGERPQAGRYREFSQFDFDIIGSNSILADIEVIQVMYQSMKALGIDNFLIRFNTRKILNGLAEAVNCLDNSKELFRIIDKLDKIGLTGVKSELMRQPANEYDDTALAMTENKAEKVIAFLQIKSESSDDVLVKLQDFFGDSDDLGQSGLYELQKISKALTDLNIPQKNWKIDLSVARGLDYYTGPVFETTLTDIPEIGSVFSGGRFDGLTNRFIAGSNIAGVGASVGIDRLIVALQKLGLIDKRDSVTDVLVTIFDPELQKYSMDMVQELQQNGYNTELYLGDDYTFRAQFSYAAKKSIPFVVIIGPEEMASGKIQLKDMNARKQELLTKEECFANLKSSLGK</sequence>
<name>A0A2H0W6X2_9BACT</name>
<gene>
    <name evidence="8 11" type="primary">hisS</name>
    <name evidence="11" type="ORF">COT80_02120</name>
</gene>
<evidence type="ECO:0000256" key="9">
    <source>
        <dbReference type="PIRSR" id="PIRSR001549-1"/>
    </source>
</evidence>
<dbReference type="EMBL" id="PEZY01000005">
    <property type="protein sequence ID" value="PIS06341.1"/>
    <property type="molecule type" value="Genomic_DNA"/>
</dbReference>
<evidence type="ECO:0000256" key="1">
    <source>
        <dbReference type="ARBA" id="ARBA00008226"/>
    </source>
</evidence>
<dbReference type="SUPFAM" id="SSF55681">
    <property type="entry name" value="Class II aaRS and biotin synthetases"/>
    <property type="match status" value="1"/>
</dbReference>
<comment type="similarity">
    <text evidence="1 8">Belongs to the class-II aminoacyl-tRNA synthetase family.</text>
</comment>
<feature type="domain" description="Aminoacyl-transfer RNA synthetases class-II family profile" evidence="10">
    <location>
        <begin position="21"/>
        <end position="387"/>
    </location>
</feature>
<feature type="binding site" evidence="9">
    <location>
        <begin position="311"/>
        <end position="312"/>
    </location>
    <ligand>
        <name>L-histidine</name>
        <dbReference type="ChEBI" id="CHEBI:57595"/>
    </ligand>
</feature>
<dbReference type="Proteomes" id="UP000229056">
    <property type="component" value="Unassembled WGS sequence"/>
</dbReference>
<dbReference type="HAMAP" id="MF_00127">
    <property type="entry name" value="His_tRNA_synth"/>
    <property type="match status" value="1"/>
</dbReference>
<proteinExistence type="inferred from homology"/>
<dbReference type="AlphaFoldDB" id="A0A2H0W6X2"/>
<dbReference type="PROSITE" id="PS50862">
    <property type="entry name" value="AA_TRNA_LIGASE_II"/>
    <property type="match status" value="1"/>
</dbReference>
<comment type="catalytic activity">
    <reaction evidence="7 8">
        <text>tRNA(His) + L-histidine + ATP = L-histidyl-tRNA(His) + AMP + diphosphate + H(+)</text>
        <dbReference type="Rhea" id="RHEA:17313"/>
        <dbReference type="Rhea" id="RHEA-COMP:9665"/>
        <dbReference type="Rhea" id="RHEA-COMP:9689"/>
        <dbReference type="ChEBI" id="CHEBI:15378"/>
        <dbReference type="ChEBI" id="CHEBI:30616"/>
        <dbReference type="ChEBI" id="CHEBI:33019"/>
        <dbReference type="ChEBI" id="CHEBI:57595"/>
        <dbReference type="ChEBI" id="CHEBI:78442"/>
        <dbReference type="ChEBI" id="CHEBI:78527"/>
        <dbReference type="ChEBI" id="CHEBI:456215"/>
        <dbReference type="EC" id="6.1.1.21"/>
    </reaction>
</comment>
<dbReference type="GO" id="GO:0004821">
    <property type="term" value="F:histidine-tRNA ligase activity"/>
    <property type="evidence" value="ECO:0007669"/>
    <property type="project" value="UniProtKB-UniRule"/>
</dbReference>
<dbReference type="CDD" id="cd00859">
    <property type="entry name" value="HisRS_anticodon"/>
    <property type="match status" value="1"/>
</dbReference>